<proteinExistence type="predicted"/>
<keyword evidence="1" id="KW-0732">Signal</keyword>
<evidence type="ECO:0000256" key="1">
    <source>
        <dbReference type="SAM" id="SignalP"/>
    </source>
</evidence>
<dbReference type="AlphaFoldDB" id="A0A4Y7UC35"/>
<dbReference type="Pfam" id="PF13585">
    <property type="entry name" value="CHU_C"/>
    <property type="match status" value="1"/>
</dbReference>
<dbReference type="EMBL" id="QWDN01000003">
    <property type="protein sequence ID" value="TEB44000.1"/>
    <property type="molecule type" value="Genomic_DNA"/>
</dbReference>
<organism evidence="3 5">
    <name type="scientific">Flavobacterium circumlabens</name>
    <dbReference type="NCBI Taxonomy" id="2133765"/>
    <lineage>
        <taxon>Bacteria</taxon>
        <taxon>Pseudomonadati</taxon>
        <taxon>Bacteroidota</taxon>
        <taxon>Flavobacteriia</taxon>
        <taxon>Flavobacteriales</taxon>
        <taxon>Flavobacteriaceae</taxon>
        <taxon>Flavobacterium</taxon>
    </lineage>
</organism>
<feature type="signal peptide" evidence="1">
    <location>
        <begin position="1"/>
        <end position="22"/>
    </location>
</feature>
<keyword evidence="4" id="KW-1185">Reference proteome</keyword>
<gene>
    <name evidence="3" type="ORF">D0809_09505</name>
    <name evidence="2" type="ORF">EV142_1034</name>
</gene>
<dbReference type="NCBIfam" id="TIGR04131">
    <property type="entry name" value="Bac_Flav_CTERM"/>
    <property type="match status" value="1"/>
</dbReference>
<name>A0A4Y7UC35_9FLAO</name>
<sequence>MNYFKRILFFSFIFCLSSKINAQFISINDQKTPQQLIENTLVNSSCVSVTNVSGTGDTFTPGKNSFAYFNAGTSNFPFKEGVVLTTSTSSSARGPYISNQGGGDDKWQGDFELNQILGINSINATVLEFDFVPLTDFLSFNYIFASNEYQSFFPCSYSDGFAFLIKEAGTDDEYKNLAVLPGTNTPVSSINIRPETEPGYDIKGAPYPGCPESNENYFNGQNKNTSPVNYAGQTIIMNAQTALITGKKYHVKLVIADDRNRFYDSAVFLESGSFSSKIDFGPDQTTLTNYPVCFGESIILDTKLPAAYSYKWFKDGVLINSENSPVYKATASGTYKVEATVTASVCVLTGEINLEFAPEIIANNTKLIQCDDDTDGTSVFNLTKAADMIKNNDAAILNKGYYESLADAESKTNEIAAPEKYTNKSANQIIFARIENKYGCFKTPQITLEISGKTIPNQNPIPTCDLDNNQDGFYQFDLDLQVTPQIRTGLPTGLIINYYLNAADALAETNVLPNIFKNTIPFSQTIYARAVNGADCYAITPITLVVNTFDPPAFEEETKSLCKGSQIDLTVDPAFSSYLWNVATNNTNSLITVSEAGDYSVKVTNEFGCEKTKKFQVILSEPAVITGAVIKDFSGTDNSVTLQYTGTGNYEFSLNGIDFQDDPFFANVSPGVYNAVAQSKDNCGISNYYLLYVLDYPKFFTPNGDGINDVWAIKNLDQLPDYRLSIFNRYGKLLKQMTQNSPGWNGQFNGQQLPSDDYWFDLIFTNGKDIKGHFSIKR</sequence>
<accession>A0A4Y7UC35</accession>
<feature type="chain" id="PRO_5043204611" evidence="1">
    <location>
        <begin position="23"/>
        <end position="778"/>
    </location>
</feature>
<protein>
    <submittedName>
        <fullName evidence="3">Gliding motility-associated C-terminal domain-containing protein</fullName>
    </submittedName>
    <submittedName>
        <fullName evidence="2">Gliding motility-associated-like protein</fullName>
    </submittedName>
</protein>
<dbReference type="NCBIfam" id="NF038133">
    <property type="entry name" value="choice_anch_L"/>
    <property type="match status" value="1"/>
</dbReference>
<evidence type="ECO:0000313" key="5">
    <source>
        <dbReference type="Proteomes" id="UP000298340"/>
    </source>
</evidence>
<dbReference type="EMBL" id="SLWA01000003">
    <property type="protein sequence ID" value="TCN58569.1"/>
    <property type="molecule type" value="Genomic_DNA"/>
</dbReference>
<reference evidence="3 5" key="2">
    <citation type="journal article" date="2018" name="Syst. Appl. Microbiol.">
        <title>Flavobacterium circumlabens sp. nov. and Flavobacterium cupreum sp. nov., two psychrotrophic species isolated from Antarctic environmental samples.</title>
        <authorList>
            <person name="Kralova S."/>
            <person name="Busse H.J."/>
            <person name="Svec P."/>
            <person name="Maslanova I."/>
            <person name="Stankova E."/>
            <person name="Bartak M."/>
            <person name="Sedlacek I."/>
        </authorList>
    </citation>
    <scope>NUCLEOTIDE SEQUENCE [LARGE SCALE GENOMIC DNA]</scope>
    <source>
        <strain evidence="3 5">CCM 8828</strain>
    </source>
</reference>
<evidence type="ECO:0000313" key="2">
    <source>
        <dbReference type="EMBL" id="TCN58569.1"/>
    </source>
</evidence>
<evidence type="ECO:0000313" key="3">
    <source>
        <dbReference type="EMBL" id="TEB44000.1"/>
    </source>
</evidence>
<dbReference type="InterPro" id="IPR049804">
    <property type="entry name" value="Choice_anch_L"/>
</dbReference>
<evidence type="ECO:0000313" key="4">
    <source>
        <dbReference type="Proteomes" id="UP000295270"/>
    </source>
</evidence>
<dbReference type="InterPro" id="IPR026341">
    <property type="entry name" value="T9SS_type_B"/>
</dbReference>
<dbReference type="Proteomes" id="UP000298340">
    <property type="component" value="Unassembled WGS sequence"/>
</dbReference>
<dbReference type="Proteomes" id="UP000295270">
    <property type="component" value="Unassembled WGS sequence"/>
</dbReference>
<dbReference type="OrthoDB" id="9765926at2"/>
<comment type="caution">
    <text evidence="3">The sequence shown here is derived from an EMBL/GenBank/DDBJ whole genome shotgun (WGS) entry which is preliminary data.</text>
</comment>
<reference evidence="2" key="3">
    <citation type="submission" date="2019-03" db="EMBL/GenBank/DDBJ databases">
        <authorList>
            <person name="Whitman W."/>
            <person name="Huntemann M."/>
            <person name="Clum A."/>
            <person name="Pillay M."/>
            <person name="Palaniappan K."/>
            <person name="Varghese N."/>
            <person name="Mikhailova N."/>
            <person name="Stamatis D."/>
            <person name="Reddy T."/>
            <person name="Daum C."/>
            <person name="Shapiro N."/>
            <person name="Ivanova N."/>
            <person name="Kyrpides N."/>
            <person name="Woyke T."/>
        </authorList>
    </citation>
    <scope>NUCLEOTIDE SEQUENCE</scope>
    <source>
        <strain evidence="2">P5626</strain>
    </source>
</reference>
<reference evidence="2 4" key="1">
    <citation type="journal article" date="2015" name="Stand. Genomic Sci.">
        <title>Genomic Encyclopedia of Bacterial and Archaeal Type Strains, Phase III: the genomes of soil and plant-associated and newly described type strains.</title>
        <authorList>
            <person name="Whitman W.B."/>
            <person name="Woyke T."/>
            <person name="Klenk H.P."/>
            <person name="Zhou Y."/>
            <person name="Lilburn T.G."/>
            <person name="Beck B.J."/>
            <person name="De Vos P."/>
            <person name="Vandamme P."/>
            <person name="Eisen J.A."/>
            <person name="Garrity G."/>
            <person name="Hugenholtz P."/>
            <person name="Kyrpides N.C."/>
        </authorList>
    </citation>
    <scope>NUCLEOTIDE SEQUENCE [LARGE SCALE GENOMIC DNA]</scope>
    <source>
        <strain evidence="2 4">P5626</strain>
    </source>
</reference>